<dbReference type="Gene3D" id="1.10.10.10">
    <property type="entry name" value="Winged helix-like DNA-binding domain superfamily/Winged helix DNA-binding domain"/>
    <property type="match status" value="1"/>
</dbReference>
<organism evidence="5 6">
    <name type="scientific">Agromyces intestinalis</name>
    <dbReference type="NCBI Taxonomy" id="2592652"/>
    <lineage>
        <taxon>Bacteria</taxon>
        <taxon>Bacillati</taxon>
        <taxon>Actinomycetota</taxon>
        <taxon>Actinomycetes</taxon>
        <taxon>Micrococcales</taxon>
        <taxon>Microbacteriaceae</taxon>
        <taxon>Agromyces</taxon>
    </lineage>
</organism>
<keyword evidence="3" id="KW-0804">Transcription</keyword>
<sequence length="120" mass="13057">MKFAIDPESDAPPYEQLRAQVLEAVREGRLVPGERLPTVRALADQLGLAANTVARAYRELEHDHLIETRGRAGSFVAVHGDPAHRRAQEAAAEYAALVRRLGVPIDDAVDLVEAALRIGT</sequence>
<proteinExistence type="predicted"/>
<evidence type="ECO:0000256" key="2">
    <source>
        <dbReference type="ARBA" id="ARBA00023125"/>
    </source>
</evidence>
<reference evidence="5 6" key="1">
    <citation type="submission" date="2019-09" db="EMBL/GenBank/DDBJ databases">
        <title>Genome sequencing of strain KACC 19306.</title>
        <authorList>
            <person name="Heo J."/>
            <person name="Kim S.-J."/>
            <person name="Kim J.-S."/>
            <person name="Hong S.-B."/>
            <person name="Kwon S.-W."/>
        </authorList>
    </citation>
    <scope>NUCLEOTIDE SEQUENCE [LARGE SCALE GENOMIC DNA]</scope>
    <source>
        <strain evidence="5 6">KACC 19306</strain>
    </source>
</reference>
<dbReference type="InterPro" id="IPR036390">
    <property type="entry name" value="WH_DNA-bd_sf"/>
</dbReference>
<dbReference type="PANTHER" id="PTHR38445">
    <property type="entry name" value="HTH-TYPE TRANSCRIPTIONAL REPRESSOR YTRA"/>
    <property type="match status" value="1"/>
</dbReference>
<dbReference type="OrthoDB" id="4307011at2"/>
<feature type="domain" description="HTH gntR-type" evidence="4">
    <location>
        <begin position="11"/>
        <end position="79"/>
    </location>
</feature>
<dbReference type="SMART" id="SM00345">
    <property type="entry name" value="HTH_GNTR"/>
    <property type="match status" value="1"/>
</dbReference>
<dbReference type="GO" id="GO:0003700">
    <property type="term" value="F:DNA-binding transcription factor activity"/>
    <property type="evidence" value="ECO:0007669"/>
    <property type="project" value="InterPro"/>
</dbReference>
<dbReference type="InterPro" id="IPR036388">
    <property type="entry name" value="WH-like_DNA-bd_sf"/>
</dbReference>
<dbReference type="RefSeq" id="WP_149160301.1">
    <property type="nucleotide sequence ID" value="NZ_CP043505.1"/>
</dbReference>
<dbReference type="Pfam" id="PF00392">
    <property type="entry name" value="GntR"/>
    <property type="match status" value="1"/>
</dbReference>
<evidence type="ECO:0000313" key="5">
    <source>
        <dbReference type="EMBL" id="QEO14280.1"/>
    </source>
</evidence>
<name>A0A5C1YFM4_9MICO</name>
<dbReference type="AlphaFoldDB" id="A0A5C1YFM4"/>
<dbReference type="GO" id="GO:0003677">
    <property type="term" value="F:DNA binding"/>
    <property type="evidence" value="ECO:0007669"/>
    <property type="project" value="UniProtKB-KW"/>
</dbReference>
<dbReference type="PROSITE" id="PS50949">
    <property type="entry name" value="HTH_GNTR"/>
    <property type="match status" value="1"/>
</dbReference>
<evidence type="ECO:0000313" key="6">
    <source>
        <dbReference type="Proteomes" id="UP000324678"/>
    </source>
</evidence>
<keyword evidence="2" id="KW-0238">DNA-binding</keyword>
<accession>A0A5C1YFM4</accession>
<evidence type="ECO:0000259" key="4">
    <source>
        <dbReference type="PROSITE" id="PS50949"/>
    </source>
</evidence>
<keyword evidence="6" id="KW-1185">Reference proteome</keyword>
<dbReference type="EMBL" id="CP043505">
    <property type="protein sequence ID" value="QEO14280.1"/>
    <property type="molecule type" value="Genomic_DNA"/>
</dbReference>
<dbReference type="Proteomes" id="UP000324678">
    <property type="component" value="Chromosome"/>
</dbReference>
<dbReference type="InterPro" id="IPR000524">
    <property type="entry name" value="Tscrpt_reg_HTH_GntR"/>
</dbReference>
<dbReference type="CDD" id="cd07377">
    <property type="entry name" value="WHTH_GntR"/>
    <property type="match status" value="1"/>
</dbReference>
<protein>
    <submittedName>
        <fullName evidence="5">GntR family transcriptional regulator</fullName>
    </submittedName>
</protein>
<gene>
    <name evidence="5" type="ORF">FLP10_07505</name>
</gene>
<evidence type="ECO:0000256" key="1">
    <source>
        <dbReference type="ARBA" id="ARBA00023015"/>
    </source>
</evidence>
<dbReference type="PANTHER" id="PTHR38445:SF9">
    <property type="entry name" value="HTH-TYPE TRANSCRIPTIONAL REPRESSOR YTRA"/>
    <property type="match status" value="1"/>
</dbReference>
<dbReference type="KEGG" id="ail:FLP10_07505"/>
<evidence type="ECO:0000256" key="3">
    <source>
        <dbReference type="ARBA" id="ARBA00023163"/>
    </source>
</evidence>
<keyword evidence="1" id="KW-0805">Transcription regulation</keyword>
<dbReference type="SUPFAM" id="SSF46785">
    <property type="entry name" value="Winged helix' DNA-binding domain"/>
    <property type="match status" value="1"/>
</dbReference>